<protein>
    <submittedName>
        <fullName evidence="2">Uncharacterized protein</fullName>
    </submittedName>
</protein>
<evidence type="ECO:0000313" key="2">
    <source>
        <dbReference type="EMBL" id="RCG22194.1"/>
    </source>
</evidence>
<dbReference type="Proteomes" id="UP000253507">
    <property type="component" value="Unassembled WGS sequence"/>
</dbReference>
<accession>A0A367EVM2</accession>
<comment type="caution">
    <text evidence="2">The sequence shown here is derived from an EMBL/GenBank/DDBJ whole genome shotgun (WGS) entry which is preliminary data.</text>
</comment>
<sequence>MTSASLPSGDRPAQLSRLPAAGRPAQSSRWPGDPAGLLGQQSVSRAAPGAHPGPVSPSGDGRTVRRAGRPAARVLSMAGGPLTMARRRGI</sequence>
<evidence type="ECO:0000256" key="1">
    <source>
        <dbReference type="SAM" id="MobiDB-lite"/>
    </source>
</evidence>
<name>A0A367EVM2_9ACTN</name>
<organism evidence="2 3">
    <name type="scientific">Streptomyces reniochalinae</name>
    <dbReference type="NCBI Taxonomy" id="2250578"/>
    <lineage>
        <taxon>Bacteria</taxon>
        <taxon>Bacillati</taxon>
        <taxon>Actinomycetota</taxon>
        <taxon>Actinomycetes</taxon>
        <taxon>Kitasatosporales</taxon>
        <taxon>Streptomycetaceae</taxon>
        <taxon>Streptomyces</taxon>
    </lineage>
</organism>
<evidence type="ECO:0000313" key="3">
    <source>
        <dbReference type="Proteomes" id="UP000253507"/>
    </source>
</evidence>
<keyword evidence="3" id="KW-1185">Reference proteome</keyword>
<dbReference type="EMBL" id="QOIM01000025">
    <property type="protein sequence ID" value="RCG22194.1"/>
    <property type="molecule type" value="Genomic_DNA"/>
</dbReference>
<gene>
    <name evidence="2" type="ORF">DQ392_06770</name>
</gene>
<reference evidence="2 3" key="1">
    <citation type="submission" date="2018-06" db="EMBL/GenBank/DDBJ databases">
        <title>Streptomyces reniochalinae sp. nov. and Streptomyces diacarnus sp. nov. from marine sponges.</title>
        <authorList>
            <person name="Li L."/>
        </authorList>
    </citation>
    <scope>NUCLEOTIDE SEQUENCE [LARGE SCALE GENOMIC DNA]</scope>
    <source>
        <strain evidence="2 3">LHW50302</strain>
    </source>
</reference>
<dbReference type="AlphaFoldDB" id="A0A367EVM2"/>
<feature type="region of interest" description="Disordered" evidence="1">
    <location>
        <begin position="1"/>
        <end position="90"/>
    </location>
</feature>
<proteinExistence type="predicted"/>